<feature type="transmembrane region" description="Helical" evidence="1">
    <location>
        <begin position="7"/>
        <end position="25"/>
    </location>
</feature>
<proteinExistence type="predicted"/>
<evidence type="ECO:0008006" key="4">
    <source>
        <dbReference type="Google" id="ProtNLM"/>
    </source>
</evidence>
<name>A0ABR7ANE5_9SPHN</name>
<evidence type="ECO:0000256" key="1">
    <source>
        <dbReference type="SAM" id="Phobius"/>
    </source>
</evidence>
<organism evidence="2 3">
    <name type="scientific">Sphingomonas albertensis</name>
    <dbReference type="NCBI Taxonomy" id="2762591"/>
    <lineage>
        <taxon>Bacteria</taxon>
        <taxon>Pseudomonadati</taxon>
        <taxon>Pseudomonadota</taxon>
        <taxon>Alphaproteobacteria</taxon>
        <taxon>Sphingomonadales</taxon>
        <taxon>Sphingomonadaceae</taxon>
        <taxon>Sphingomonas</taxon>
    </lineage>
</organism>
<reference evidence="2 3" key="1">
    <citation type="submission" date="2020-08" db="EMBL/GenBank/DDBJ databases">
        <title>Putative novel bacterial strains isolated from necrotic wheat leaf tissues caused by Xanthomonas translucens.</title>
        <authorList>
            <person name="Tambong J.T."/>
        </authorList>
    </citation>
    <scope>NUCLEOTIDE SEQUENCE [LARGE SCALE GENOMIC DNA]</scope>
    <source>
        <strain evidence="3">DOAB 1063</strain>
    </source>
</reference>
<sequence length="75" mass="8453">MSSRANFTGLISCLTPIVPLVAYFASQGIPLRHWGAFWPLYAIYASFTPVMFVMTRDAEEMRPLKEKNEGEGIAR</sequence>
<keyword evidence="1" id="KW-0812">Transmembrane</keyword>
<evidence type="ECO:0000313" key="2">
    <source>
        <dbReference type="EMBL" id="MBC3941969.1"/>
    </source>
</evidence>
<dbReference type="Proteomes" id="UP000597613">
    <property type="component" value="Unassembled WGS sequence"/>
</dbReference>
<comment type="caution">
    <text evidence="2">The sequence shown here is derived from an EMBL/GenBank/DDBJ whole genome shotgun (WGS) entry which is preliminary data.</text>
</comment>
<gene>
    <name evidence="2" type="ORF">H8S47_09790</name>
</gene>
<protein>
    <recommendedName>
        <fullName evidence="4">DUF3311 domain-containing protein</fullName>
    </recommendedName>
</protein>
<keyword evidence="3" id="KW-1185">Reference proteome</keyword>
<dbReference type="EMBL" id="JACONT010000018">
    <property type="protein sequence ID" value="MBC3941969.1"/>
    <property type="molecule type" value="Genomic_DNA"/>
</dbReference>
<keyword evidence="1" id="KW-1133">Transmembrane helix</keyword>
<dbReference type="RefSeq" id="WP_187503686.1">
    <property type="nucleotide sequence ID" value="NZ_CP162536.1"/>
</dbReference>
<accession>A0ABR7ANE5</accession>
<evidence type="ECO:0000313" key="3">
    <source>
        <dbReference type="Proteomes" id="UP000597613"/>
    </source>
</evidence>
<feature type="transmembrane region" description="Helical" evidence="1">
    <location>
        <begin position="37"/>
        <end position="55"/>
    </location>
</feature>
<keyword evidence="1" id="KW-0472">Membrane</keyword>